<protein>
    <submittedName>
        <fullName evidence="1">Uncharacterized protein</fullName>
    </submittedName>
</protein>
<evidence type="ECO:0000313" key="2">
    <source>
        <dbReference type="Proteomes" id="UP001230649"/>
    </source>
</evidence>
<dbReference type="EMBL" id="JASBWS010000008">
    <property type="protein sequence ID" value="KAJ9114584.1"/>
    <property type="molecule type" value="Genomic_DNA"/>
</dbReference>
<dbReference type="Proteomes" id="UP001230649">
    <property type="component" value="Unassembled WGS sequence"/>
</dbReference>
<proteinExistence type="predicted"/>
<accession>A0ACC2WTV3</accession>
<keyword evidence="2" id="KW-1185">Reference proteome</keyword>
<reference evidence="1" key="1">
    <citation type="submission" date="2023-04" db="EMBL/GenBank/DDBJ databases">
        <title>Draft Genome sequencing of Naganishia species isolated from polar environments using Oxford Nanopore Technology.</title>
        <authorList>
            <person name="Leo P."/>
            <person name="Venkateswaran K."/>
        </authorList>
    </citation>
    <scope>NUCLEOTIDE SEQUENCE</scope>
    <source>
        <strain evidence="1">MNA-CCFEE 5262</strain>
    </source>
</reference>
<organism evidence="1 2">
    <name type="scientific">Naganishia adeliensis</name>
    <dbReference type="NCBI Taxonomy" id="92952"/>
    <lineage>
        <taxon>Eukaryota</taxon>
        <taxon>Fungi</taxon>
        <taxon>Dikarya</taxon>
        <taxon>Basidiomycota</taxon>
        <taxon>Agaricomycotina</taxon>
        <taxon>Tremellomycetes</taxon>
        <taxon>Filobasidiales</taxon>
        <taxon>Filobasidiaceae</taxon>
        <taxon>Naganishia</taxon>
    </lineage>
</organism>
<comment type="caution">
    <text evidence="1">The sequence shown here is derived from an EMBL/GenBank/DDBJ whole genome shotgun (WGS) entry which is preliminary data.</text>
</comment>
<name>A0ACC2WTV3_9TREE</name>
<sequence length="357" mass="40307">MEDVQEEEEPRKRTSSRIQSKGKSSDLSQTSGNISSSKMSTKSSIQKAPETAGRKSSAEDEEDTDLRARIKEMTNEIAKMRTQLDKRTDERDSYAKQVKELKDKKTAVTDELYDKYKAAADSRATAQDQVIDTLQKLNAKLSSRVETLERDLKTAKTAKPVEKEVKKAPEPDADALKKLKARLQAVEDESKQKDIQLKDYETEVKLAKDALASTNKKLVTAQSASSITRDAEETAKDSDIIKWYEDLTNLVVLSVKVHQGECGREVTFVCVETLAEHSLSFRARCYTTGKEDPTKAGAWIYTKHVDYTPIGLEAEKDTTFLSRLDMLRDPFTFTRDQAYAFMANLQEKMTAEEETEE</sequence>
<evidence type="ECO:0000313" key="1">
    <source>
        <dbReference type="EMBL" id="KAJ9114584.1"/>
    </source>
</evidence>
<gene>
    <name evidence="1" type="ORF">QFC20_001458</name>
</gene>